<name>A0A9P8TPU3_WICPI</name>
<reference evidence="1" key="2">
    <citation type="submission" date="2021-01" db="EMBL/GenBank/DDBJ databases">
        <authorList>
            <person name="Schikora-Tamarit M.A."/>
        </authorList>
    </citation>
    <scope>NUCLEOTIDE SEQUENCE</scope>
    <source>
        <strain evidence="1">CBS2887</strain>
    </source>
</reference>
<sequence length="113" mass="12684">MVVESTSLDWVLGGGQAFKAFDRTYRITLSINHAYMLKYTIVINYIPVGGRLGILYFSNTLEYHRFFPYMSFKCEPLGDLTIEPVPPNGKRFKDVIPSITFSSVAATTTFSAA</sequence>
<comment type="caution">
    <text evidence="1">The sequence shown here is derived from an EMBL/GenBank/DDBJ whole genome shotgun (WGS) entry which is preliminary data.</text>
</comment>
<accession>A0A9P8TPU3</accession>
<evidence type="ECO:0000313" key="2">
    <source>
        <dbReference type="Proteomes" id="UP000774326"/>
    </source>
</evidence>
<organism evidence="1 2">
    <name type="scientific">Wickerhamomyces pijperi</name>
    <name type="common">Yeast</name>
    <name type="synonym">Pichia pijperi</name>
    <dbReference type="NCBI Taxonomy" id="599730"/>
    <lineage>
        <taxon>Eukaryota</taxon>
        <taxon>Fungi</taxon>
        <taxon>Dikarya</taxon>
        <taxon>Ascomycota</taxon>
        <taxon>Saccharomycotina</taxon>
        <taxon>Saccharomycetes</taxon>
        <taxon>Phaffomycetales</taxon>
        <taxon>Wickerhamomycetaceae</taxon>
        <taxon>Wickerhamomyces</taxon>
    </lineage>
</organism>
<keyword evidence="2" id="KW-1185">Reference proteome</keyword>
<protein>
    <submittedName>
        <fullName evidence="1">Uncharacterized protein</fullName>
    </submittedName>
</protein>
<dbReference type="AlphaFoldDB" id="A0A9P8TPU3"/>
<evidence type="ECO:0000313" key="1">
    <source>
        <dbReference type="EMBL" id="KAH3686761.1"/>
    </source>
</evidence>
<dbReference type="EMBL" id="JAEUBG010001205">
    <property type="protein sequence ID" value="KAH3686761.1"/>
    <property type="molecule type" value="Genomic_DNA"/>
</dbReference>
<dbReference type="Proteomes" id="UP000774326">
    <property type="component" value="Unassembled WGS sequence"/>
</dbReference>
<gene>
    <name evidence="1" type="ORF">WICPIJ_002240</name>
</gene>
<proteinExistence type="predicted"/>
<reference evidence="1" key="1">
    <citation type="journal article" date="2021" name="Open Biol.">
        <title>Shared evolutionary footprints suggest mitochondrial oxidative damage underlies multiple complex I losses in fungi.</title>
        <authorList>
            <person name="Schikora-Tamarit M.A."/>
            <person name="Marcet-Houben M."/>
            <person name="Nosek J."/>
            <person name="Gabaldon T."/>
        </authorList>
    </citation>
    <scope>NUCLEOTIDE SEQUENCE</scope>
    <source>
        <strain evidence="1">CBS2887</strain>
    </source>
</reference>